<dbReference type="RefSeq" id="WP_151758559.1">
    <property type="nucleotide sequence ID" value="NZ_BKZW01000003.1"/>
</dbReference>
<gene>
    <name evidence="2" type="ORF">KDW_50010</name>
</gene>
<proteinExistence type="predicted"/>
<dbReference type="EMBL" id="BKZW01000003">
    <property type="protein sequence ID" value="GER90839.1"/>
    <property type="molecule type" value="Genomic_DNA"/>
</dbReference>
<comment type="caution">
    <text evidence="2">The sequence shown here is derived from an EMBL/GenBank/DDBJ whole genome shotgun (WGS) entry which is preliminary data.</text>
</comment>
<evidence type="ECO:0000313" key="2">
    <source>
        <dbReference type="EMBL" id="GER90839.1"/>
    </source>
</evidence>
<protein>
    <recommendedName>
        <fullName evidence="4">DUF1269 domain-containing protein</fullName>
    </recommendedName>
</protein>
<evidence type="ECO:0000313" key="3">
    <source>
        <dbReference type="Proteomes" id="UP000326912"/>
    </source>
</evidence>
<feature type="transmembrane region" description="Helical" evidence="1">
    <location>
        <begin position="71"/>
        <end position="99"/>
    </location>
</feature>
<reference evidence="2 3" key="1">
    <citation type="submission" date="2019-10" db="EMBL/GenBank/DDBJ databases">
        <title>Dictyobacter vulcani sp. nov., within the class Ktedonobacteria, isolated from soil of volcanic Mt. Zao.</title>
        <authorList>
            <person name="Zheng Y."/>
            <person name="Wang C.M."/>
            <person name="Sakai Y."/>
            <person name="Abe K."/>
            <person name="Yokota A."/>
            <person name="Yabe S."/>
        </authorList>
    </citation>
    <scope>NUCLEOTIDE SEQUENCE [LARGE SCALE GENOMIC DNA]</scope>
    <source>
        <strain evidence="2 3">W12</strain>
    </source>
</reference>
<dbReference type="Pfam" id="PF06897">
    <property type="entry name" value="DUF1269"/>
    <property type="match status" value="1"/>
</dbReference>
<name>A0A5J4KXI9_9CHLR</name>
<dbReference type="AlphaFoldDB" id="A0A5J4KXI9"/>
<dbReference type="InterPro" id="IPR009200">
    <property type="entry name" value="DUF1269_membrane"/>
</dbReference>
<keyword evidence="1" id="KW-1133">Transmembrane helix</keyword>
<keyword evidence="3" id="KW-1185">Reference proteome</keyword>
<sequence length="178" mass="18822">MAVQPDKNNQLVVSVFDNIMKAKQAQKDIELWDEAQAAIKLGGSAIIYKDTVDGKIKHEQSAKFDWKKGALIGLLLVPLTGGLLLPVFGAAAGLATTWLKGIKREDIDKIASQVNAGKAALAVLCDEHEMPMVSAELTRLGGTTITGYKIPDKTAVDVQNAVQSAADKGQIGSHGSVS</sequence>
<organism evidence="2 3">
    <name type="scientific">Dictyobacter vulcani</name>
    <dbReference type="NCBI Taxonomy" id="2607529"/>
    <lineage>
        <taxon>Bacteria</taxon>
        <taxon>Bacillati</taxon>
        <taxon>Chloroflexota</taxon>
        <taxon>Ktedonobacteria</taxon>
        <taxon>Ktedonobacterales</taxon>
        <taxon>Dictyobacteraceae</taxon>
        <taxon>Dictyobacter</taxon>
    </lineage>
</organism>
<dbReference type="Proteomes" id="UP000326912">
    <property type="component" value="Unassembled WGS sequence"/>
</dbReference>
<evidence type="ECO:0008006" key="4">
    <source>
        <dbReference type="Google" id="ProtNLM"/>
    </source>
</evidence>
<accession>A0A5J4KXI9</accession>
<evidence type="ECO:0000256" key="1">
    <source>
        <dbReference type="SAM" id="Phobius"/>
    </source>
</evidence>
<keyword evidence="1" id="KW-0472">Membrane</keyword>
<keyword evidence="1" id="KW-0812">Transmembrane</keyword>